<reference evidence="9" key="2">
    <citation type="submission" date="2020-09" db="EMBL/GenBank/DDBJ databases">
        <authorList>
            <person name="Sun Q."/>
            <person name="Zhou Y."/>
        </authorList>
    </citation>
    <scope>NUCLEOTIDE SEQUENCE</scope>
    <source>
        <strain evidence="9">CGMCC 1.7086</strain>
    </source>
</reference>
<dbReference type="InterPro" id="IPR051263">
    <property type="entry name" value="C-type_cytochrome_biogenesis"/>
</dbReference>
<evidence type="ECO:0000256" key="1">
    <source>
        <dbReference type="ARBA" id="ARBA00010342"/>
    </source>
</evidence>
<feature type="transmembrane region" description="Helical" evidence="7">
    <location>
        <begin position="102"/>
        <end position="121"/>
    </location>
</feature>
<evidence type="ECO:0000313" key="10">
    <source>
        <dbReference type="Proteomes" id="UP000606935"/>
    </source>
</evidence>
<evidence type="ECO:0000256" key="3">
    <source>
        <dbReference type="ARBA" id="ARBA00022723"/>
    </source>
</evidence>
<keyword evidence="7" id="KW-1133">Transmembrane helix</keyword>
<evidence type="ECO:0000256" key="6">
    <source>
        <dbReference type="ARBA" id="ARBA00023004"/>
    </source>
</evidence>
<dbReference type="GO" id="GO:0046872">
    <property type="term" value="F:metal ion binding"/>
    <property type="evidence" value="ECO:0007669"/>
    <property type="project" value="UniProtKB-KW"/>
</dbReference>
<dbReference type="CDD" id="cd16378">
    <property type="entry name" value="CcmH_N"/>
    <property type="match status" value="1"/>
</dbReference>
<proteinExistence type="inferred from homology"/>
<dbReference type="PANTHER" id="PTHR47870">
    <property type="entry name" value="CYTOCHROME C-TYPE BIOGENESIS PROTEIN CCMH"/>
    <property type="match status" value="1"/>
</dbReference>
<accession>A0A917YUZ4</accession>
<keyword evidence="3 7" id="KW-0479">Metal-binding</keyword>
<dbReference type="InterPro" id="IPR005616">
    <property type="entry name" value="CcmH/CycL/Ccl2/NrfF_N"/>
</dbReference>
<dbReference type="Gene3D" id="1.10.8.640">
    <property type="entry name" value="Cytochrome C biogenesis protein"/>
    <property type="match status" value="1"/>
</dbReference>
<dbReference type="AlphaFoldDB" id="A0A917YUZ4"/>
<keyword evidence="6 7" id="KW-0408">Iron</keyword>
<comment type="caution">
    <text evidence="9">The sequence shown here is derived from an EMBL/GenBank/DDBJ whole genome shotgun (WGS) entry which is preliminary data.</text>
</comment>
<dbReference type="RefSeq" id="WP_188692286.1">
    <property type="nucleotide sequence ID" value="NZ_BMLS01000002.1"/>
</dbReference>
<protein>
    <recommendedName>
        <fullName evidence="7">Cytochrome c-type biogenesis protein</fullName>
    </recommendedName>
</protein>
<sequence length="152" mass="17736">MIRLLWVMTLLLPLYASAFEEVYGFNNEQQRQLFKELTEELRCPKCQNQNIADSDALVAQDLKRKVYQLVLEGKDKTQVIDYMRVRYGDFVYYQPPINFATLFLWLVPVVFIIGSVGMVVWRRRNAATELDTALIAKAEKLLNNDKTQENNP</sequence>
<feature type="domain" description="CcmH/CycL/Ccl2/NrfF N-terminal" evidence="8">
    <location>
        <begin position="7"/>
        <end position="134"/>
    </location>
</feature>
<dbReference type="Proteomes" id="UP000606935">
    <property type="component" value="Unassembled WGS sequence"/>
</dbReference>
<evidence type="ECO:0000256" key="5">
    <source>
        <dbReference type="ARBA" id="ARBA00022748"/>
    </source>
</evidence>
<comment type="function">
    <text evidence="7">Possible subunit of a heme lyase.</text>
</comment>
<keyword evidence="5" id="KW-0201">Cytochrome c-type biogenesis</keyword>
<keyword evidence="4 7" id="KW-0732">Signal</keyword>
<keyword evidence="7" id="KW-0472">Membrane</keyword>
<dbReference type="GO" id="GO:0005886">
    <property type="term" value="C:plasma membrane"/>
    <property type="evidence" value="ECO:0007669"/>
    <property type="project" value="TreeGrafter"/>
</dbReference>
<evidence type="ECO:0000313" key="9">
    <source>
        <dbReference type="EMBL" id="GGO67415.1"/>
    </source>
</evidence>
<keyword evidence="2 7" id="KW-0349">Heme</keyword>
<keyword evidence="7" id="KW-0812">Transmembrane</keyword>
<dbReference type="InterPro" id="IPR038297">
    <property type="entry name" value="CcmH/CycL/NrfF/Ccl2_sf"/>
</dbReference>
<gene>
    <name evidence="9" type="ORF">GCM10010982_13820</name>
</gene>
<dbReference type="EMBL" id="BMLS01000002">
    <property type="protein sequence ID" value="GGO67415.1"/>
    <property type="molecule type" value="Genomic_DNA"/>
</dbReference>
<dbReference type="PANTHER" id="PTHR47870:SF1">
    <property type="entry name" value="CYTOCHROME C-TYPE BIOGENESIS PROTEIN CCMH"/>
    <property type="match status" value="1"/>
</dbReference>
<dbReference type="FunFam" id="1.10.8.640:FF:000001">
    <property type="entry name" value="Cytochrome c-type biogenesis protein"/>
    <property type="match status" value="1"/>
</dbReference>
<name>A0A917YUZ4_9ALTE</name>
<evidence type="ECO:0000256" key="7">
    <source>
        <dbReference type="RuleBase" id="RU364112"/>
    </source>
</evidence>
<reference evidence="9" key="1">
    <citation type="journal article" date="2014" name="Int. J. Syst. Evol. Microbiol.">
        <title>Complete genome sequence of Corynebacterium casei LMG S-19264T (=DSM 44701T), isolated from a smear-ripened cheese.</title>
        <authorList>
            <consortium name="US DOE Joint Genome Institute (JGI-PGF)"/>
            <person name="Walter F."/>
            <person name="Albersmeier A."/>
            <person name="Kalinowski J."/>
            <person name="Ruckert C."/>
        </authorList>
    </citation>
    <scope>NUCLEOTIDE SEQUENCE</scope>
    <source>
        <strain evidence="9">CGMCC 1.7086</strain>
    </source>
</reference>
<evidence type="ECO:0000256" key="2">
    <source>
        <dbReference type="ARBA" id="ARBA00022617"/>
    </source>
</evidence>
<keyword evidence="10" id="KW-1185">Reference proteome</keyword>
<evidence type="ECO:0000259" key="8">
    <source>
        <dbReference type="Pfam" id="PF03918"/>
    </source>
</evidence>
<dbReference type="GO" id="GO:0017004">
    <property type="term" value="P:cytochrome complex assembly"/>
    <property type="evidence" value="ECO:0007669"/>
    <property type="project" value="UniProtKB-KW"/>
</dbReference>
<evidence type="ECO:0000256" key="4">
    <source>
        <dbReference type="ARBA" id="ARBA00022729"/>
    </source>
</evidence>
<organism evidence="9 10">
    <name type="scientific">Bowmanella pacifica</name>
    <dbReference type="NCBI Taxonomy" id="502051"/>
    <lineage>
        <taxon>Bacteria</taxon>
        <taxon>Pseudomonadati</taxon>
        <taxon>Pseudomonadota</taxon>
        <taxon>Gammaproteobacteria</taxon>
        <taxon>Alteromonadales</taxon>
        <taxon>Alteromonadaceae</taxon>
        <taxon>Bowmanella</taxon>
    </lineage>
</organism>
<comment type="similarity">
    <text evidence="1 7">Belongs to the CcmH/CycL/Ccl2/NrfF family.</text>
</comment>
<dbReference type="Pfam" id="PF03918">
    <property type="entry name" value="CcmH"/>
    <property type="match status" value="1"/>
</dbReference>